<dbReference type="PANTHER" id="PTHR21240">
    <property type="entry name" value="2-AMINO-3-CARBOXYLMUCONATE-6-SEMIALDEHYDE DECARBOXYLASE"/>
    <property type="match status" value="1"/>
</dbReference>
<sequence length="333" mass="37042">MQRIDVHTHCVPPAYRAICRRNSFAGRGHPDGMPAIPPWDPESHLALMKDLGITRSILSMSSPGTHLFPGDDEQARLVTRYMNDHMADVCSQYSGKFSFFASLPLPDVEGSLAEIDRALDELGAVGFQILTNSHGVYPGDLKFRRVFEKLSQKDAIVFLHPTSCHLRREIGPVEEIEPLAGVPNPMLEFMFDSTRALTSILTSEIRTKCPGIKFIIAHCGATLPPVVARIAEFSHLISNVDGPLTVEIIKDWLQTHCYADLAGVPFPDQIHGLLRHMDSSRLLYGTDYPYTPDPLAKSLAARLDENLEREFGPETLQQALVTNAQTLFSGRWN</sequence>
<dbReference type="Pfam" id="PF04909">
    <property type="entry name" value="Amidohydro_2"/>
    <property type="match status" value="1"/>
</dbReference>
<evidence type="ECO:0000256" key="7">
    <source>
        <dbReference type="ARBA" id="ARBA00038889"/>
    </source>
</evidence>
<dbReference type="AlphaFoldDB" id="S7ZH14"/>
<gene>
    <name evidence="10" type="ORF">PDE_02890</name>
</gene>
<dbReference type="eggNOG" id="KOG4245">
    <property type="taxonomic scope" value="Eukaryota"/>
</dbReference>
<dbReference type="EMBL" id="KB644410">
    <property type="protein sequence ID" value="EPS27946.1"/>
    <property type="molecule type" value="Genomic_DNA"/>
</dbReference>
<keyword evidence="11" id="KW-1185">Reference proteome</keyword>
<dbReference type="Gene3D" id="3.20.20.140">
    <property type="entry name" value="Metal-dependent hydrolases"/>
    <property type="match status" value="1"/>
</dbReference>
<dbReference type="GO" id="GO:0019748">
    <property type="term" value="P:secondary metabolic process"/>
    <property type="evidence" value="ECO:0007669"/>
    <property type="project" value="TreeGrafter"/>
</dbReference>
<reference evidence="10 11" key="1">
    <citation type="journal article" date="2013" name="PLoS ONE">
        <title>Genomic and secretomic analyses reveal unique features of the lignocellulolytic enzyme system of Penicillium decumbens.</title>
        <authorList>
            <person name="Liu G."/>
            <person name="Zhang L."/>
            <person name="Wei X."/>
            <person name="Zou G."/>
            <person name="Qin Y."/>
            <person name="Ma L."/>
            <person name="Li J."/>
            <person name="Zheng H."/>
            <person name="Wang S."/>
            <person name="Wang C."/>
            <person name="Xun L."/>
            <person name="Zhao G.-P."/>
            <person name="Zhou Z."/>
            <person name="Qu Y."/>
        </authorList>
    </citation>
    <scope>NUCLEOTIDE SEQUENCE [LARGE SCALE GENOMIC DNA]</scope>
    <source>
        <strain evidence="11">114-2 / CGMCC 5302</strain>
    </source>
</reference>
<evidence type="ECO:0000256" key="2">
    <source>
        <dbReference type="ARBA" id="ARBA00022723"/>
    </source>
</evidence>
<keyword evidence="4" id="KW-0862">Zinc</keyword>
<evidence type="ECO:0000313" key="10">
    <source>
        <dbReference type="EMBL" id="EPS27946.1"/>
    </source>
</evidence>
<dbReference type="OrthoDB" id="2832284at2759"/>
<dbReference type="PANTHER" id="PTHR21240:SF29">
    <property type="entry name" value="AMIDOHYDROLASE-RELATED DOMAIN-CONTAINING PROTEIN"/>
    <property type="match status" value="1"/>
</dbReference>
<organism evidence="10 11">
    <name type="scientific">Penicillium oxalicum (strain 114-2 / CGMCC 5302)</name>
    <name type="common">Penicillium decumbens</name>
    <dbReference type="NCBI Taxonomy" id="933388"/>
    <lineage>
        <taxon>Eukaryota</taxon>
        <taxon>Fungi</taxon>
        <taxon>Dikarya</taxon>
        <taxon>Ascomycota</taxon>
        <taxon>Pezizomycotina</taxon>
        <taxon>Eurotiomycetes</taxon>
        <taxon>Eurotiomycetidae</taxon>
        <taxon>Eurotiales</taxon>
        <taxon>Aspergillaceae</taxon>
        <taxon>Penicillium</taxon>
    </lineage>
</organism>
<evidence type="ECO:0000256" key="3">
    <source>
        <dbReference type="ARBA" id="ARBA00022793"/>
    </source>
</evidence>
<dbReference type="InterPro" id="IPR032466">
    <property type="entry name" value="Metal_Hydrolase"/>
</dbReference>
<feature type="domain" description="Amidohydrolase-related" evidence="9">
    <location>
        <begin position="4"/>
        <end position="328"/>
    </location>
</feature>
<dbReference type="EC" id="4.1.1.52" evidence="7"/>
<name>S7ZH14_PENO1</name>
<dbReference type="InterPro" id="IPR032465">
    <property type="entry name" value="ACMSD"/>
</dbReference>
<evidence type="ECO:0000256" key="8">
    <source>
        <dbReference type="RuleBase" id="RU366045"/>
    </source>
</evidence>
<dbReference type="SUPFAM" id="SSF51556">
    <property type="entry name" value="Metallo-dependent hydrolases"/>
    <property type="match status" value="1"/>
</dbReference>
<comment type="similarity">
    <text evidence="1">Belongs to the metallo-dependent hydrolases superfamily. ACMSD family.</text>
</comment>
<evidence type="ECO:0000256" key="1">
    <source>
        <dbReference type="ARBA" id="ARBA00005871"/>
    </source>
</evidence>
<evidence type="ECO:0000259" key="9">
    <source>
        <dbReference type="Pfam" id="PF04909"/>
    </source>
</evidence>
<evidence type="ECO:0000256" key="5">
    <source>
        <dbReference type="ARBA" id="ARBA00023239"/>
    </source>
</evidence>
<dbReference type="GO" id="GO:0016787">
    <property type="term" value="F:hydrolase activity"/>
    <property type="evidence" value="ECO:0007669"/>
    <property type="project" value="InterPro"/>
</dbReference>
<dbReference type="GO" id="GO:0005829">
    <property type="term" value="C:cytosol"/>
    <property type="evidence" value="ECO:0007669"/>
    <property type="project" value="TreeGrafter"/>
</dbReference>
<evidence type="ECO:0000256" key="6">
    <source>
        <dbReference type="ARBA" id="ARBA00036832"/>
    </source>
</evidence>
<proteinExistence type="inferred from homology"/>
<accession>S7ZH14</accession>
<comment type="catalytic activity">
    <reaction evidence="6">
        <text>6-methylsalicylate + H(+) = 3-methylphenol + CO2</text>
        <dbReference type="Rhea" id="RHEA:23112"/>
        <dbReference type="ChEBI" id="CHEBI:15378"/>
        <dbReference type="ChEBI" id="CHEBI:16526"/>
        <dbReference type="ChEBI" id="CHEBI:17231"/>
        <dbReference type="ChEBI" id="CHEBI:36658"/>
        <dbReference type="EC" id="4.1.1.52"/>
    </reaction>
    <physiologicalReaction direction="left-to-right" evidence="6">
        <dbReference type="Rhea" id="RHEA:23113"/>
    </physiologicalReaction>
</comment>
<dbReference type="GO" id="GO:0047596">
    <property type="term" value="F:6-methylsalicylate decarboxylase activity"/>
    <property type="evidence" value="ECO:0007669"/>
    <property type="project" value="UniProtKB-EC"/>
</dbReference>
<evidence type="ECO:0000313" key="11">
    <source>
        <dbReference type="Proteomes" id="UP000019376"/>
    </source>
</evidence>
<evidence type="ECO:0000256" key="4">
    <source>
        <dbReference type="ARBA" id="ARBA00022833"/>
    </source>
</evidence>
<dbReference type="STRING" id="933388.S7ZH14"/>
<keyword evidence="5 8" id="KW-0456">Lyase</keyword>
<keyword evidence="2" id="KW-0479">Metal-binding</keyword>
<dbReference type="Proteomes" id="UP000019376">
    <property type="component" value="Unassembled WGS sequence"/>
</dbReference>
<dbReference type="PhylomeDB" id="S7ZH14"/>
<protein>
    <recommendedName>
        <fullName evidence="7">6-methylsalicylate decarboxylase</fullName>
        <ecNumber evidence="7">4.1.1.52</ecNumber>
    </recommendedName>
</protein>
<dbReference type="InterPro" id="IPR006680">
    <property type="entry name" value="Amidohydro-rel"/>
</dbReference>
<dbReference type="HOGENOM" id="CLU_039329_2_0_1"/>
<dbReference type="GO" id="GO:0046872">
    <property type="term" value="F:metal ion binding"/>
    <property type="evidence" value="ECO:0007669"/>
    <property type="project" value="UniProtKB-KW"/>
</dbReference>
<keyword evidence="3 8" id="KW-0210">Decarboxylase</keyword>